<sequence>MLNANDIAKVTAAITKESRQHGEDYRYGVGFAKGDQLDTALNKEAWGVAHGSPARDREDAQIQLADYPEDEMFVVEIATGACKRGRDF</sequence>
<dbReference type="AlphaFoldDB" id="C6WBC6"/>
<reference evidence="1 2" key="1">
    <citation type="journal article" date="2009" name="Stand. Genomic Sci.">
        <title>Complete genome sequence of Actinosynnema mirum type strain (101).</title>
        <authorList>
            <person name="Land M."/>
            <person name="Lapidus A."/>
            <person name="Mayilraj S."/>
            <person name="Chen F."/>
            <person name="Copeland A."/>
            <person name="Del Rio T.G."/>
            <person name="Nolan M."/>
            <person name="Lucas S."/>
            <person name="Tice H."/>
            <person name="Cheng J.F."/>
            <person name="Chertkov O."/>
            <person name="Bruce D."/>
            <person name="Goodwin L."/>
            <person name="Pitluck S."/>
            <person name="Rohde M."/>
            <person name="Goker M."/>
            <person name="Pati A."/>
            <person name="Ivanova N."/>
            <person name="Mavromatis K."/>
            <person name="Chen A."/>
            <person name="Palaniappan K."/>
            <person name="Hauser L."/>
            <person name="Chang Y.J."/>
            <person name="Jeffries C.C."/>
            <person name="Brettin T."/>
            <person name="Detter J.C."/>
            <person name="Han C."/>
            <person name="Chain P."/>
            <person name="Tindall B.J."/>
            <person name="Bristow J."/>
            <person name="Eisen J.A."/>
            <person name="Markowitz V."/>
            <person name="Hugenholtz P."/>
            <person name="Kyrpides N.C."/>
            <person name="Klenk H.P."/>
        </authorList>
    </citation>
    <scope>NUCLEOTIDE SEQUENCE [LARGE SCALE GENOMIC DNA]</scope>
    <source>
        <strain evidence="2">ATCC 29888 / DSM 43827 / JCM 3225 / NBRC 14064 / NCIMB 13271 / NRRL B-12336 / IMRU 3971 / 101</strain>
    </source>
</reference>
<name>C6WBC6_ACTMD</name>
<dbReference type="HOGENOM" id="CLU_2462189_0_0_11"/>
<gene>
    <name evidence="1" type="ordered locus">Amir_5599</name>
</gene>
<evidence type="ECO:0000313" key="1">
    <source>
        <dbReference type="EMBL" id="ACU39417.1"/>
    </source>
</evidence>
<dbReference type="EMBL" id="CP001630">
    <property type="protein sequence ID" value="ACU39417.1"/>
    <property type="molecule type" value="Genomic_DNA"/>
</dbReference>
<dbReference type="Proteomes" id="UP000002213">
    <property type="component" value="Chromosome"/>
</dbReference>
<keyword evidence="2" id="KW-1185">Reference proteome</keyword>
<dbReference type="STRING" id="446462.Amir_5599"/>
<protein>
    <submittedName>
        <fullName evidence="1">Uncharacterized protein</fullName>
    </submittedName>
</protein>
<dbReference type="RefSeq" id="WP_015804302.1">
    <property type="nucleotide sequence ID" value="NC_013093.1"/>
</dbReference>
<dbReference type="KEGG" id="ami:Amir_5599"/>
<evidence type="ECO:0000313" key="2">
    <source>
        <dbReference type="Proteomes" id="UP000002213"/>
    </source>
</evidence>
<accession>C6WBC6</accession>
<proteinExistence type="predicted"/>
<organism evidence="1 2">
    <name type="scientific">Actinosynnema mirum (strain ATCC 29888 / DSM 43827 / JCM 3225 / NBRC 14064 / NCIMB 13271 / NRRL B-12336 / IMRU 3971 / 101)</name>
    <dbReference type="NCBI Taxonomy" id="446462"/>
    <lineage>
        <taxon>Bacteria</taxon>
        <taxon>Bacillati</taxon>
        <taxon>Actinomycetota</taxon>
        <taxon>Actinomycetes</taxon>
        <taxon>Pseudonocardiales</taxon>
        <taxon>Pseudonocardiaceae</taxon>
        <taxon>Actinosynnema</taxon>
    </lineage>
</organism>